<evidence type="ECO:0000313" key="3">
    <source>
        <dbReference type="Proteomes" id="UP000187203"/>
    </source>
</evidence>
<keyword evidence="3" id="KW-1185">Reference proteome</keyword>
<organism evidence="2 3">
    <name type="scientific">Corchorus olitorius</name>
    <dbReference type="NCBI Taxonomy" id="93759"/>
    <lineage>
        <taxon>Eukaryota</taxon>
        <taxon>Viridiplantae</taxon>
        <taxon>Streptophyta</taxon>
        <taxon>Embryophyta</taxon>
        <taxon>Tracheophyta</taxon>
        <taxon>Spermatophyta</taxon>
        <taxon>Magnoliopsida</taxon>
        <taxon>eudicotyledons</taxon>
        <taxon>Gunneridae</taxon>
        <taxon>Pentapetalae</taxon>
        <taxon>rosids</taxon>
        <taxon>malvids</taxon>
        <taxon>Malvales</taxon>
        <taxon>Malvaceae</taxon>
        <taxon>Grewioideae</taxon>
        <taxon>Apeibeae</taxon>
        <taxon>Corchorus</taxon>
    </lineage>
</organism>
<dbReference type="AlphaFoldDB" id="A0A1R3IVK8"/>
<sequence length="36" mass="3977">MGSKSQRNEAPQPKGWFDILGSRPLTTVEEKKCLSG</sequence>
<evidence type="ECO:0000256" key="1">
    <source>
        <dbReference type="SAM" id="MobiDB-lite"/>
    </source>
</evidence>
<proteinExistence type="predicted"/>
<gene>
    <name evidence="2" type="ORF">COLO4_21026</name>
</gene>
<evidence type="ECO:0000313" key="2">
    <source>
        <dbReference type="EMBL" id="OMO86615.1"/>
    </source>
</evidence>
<comment type="caution">
    <text evidence="2">The sequence shown here is derived from an EMBL/GenBank/DDBJ whole genome shotgun (WGS) entry which is preliminary data.</text>
</comment>
<protein>
    <submittedName>
        <fullName evidence="2">Uncharacterized protein</fullName>
    </submittedName>
</protein>
<accession>A0A1R3IVK8</accession>
<dbReference type="EMBL" id="AWUE01017547">
    <property type="protein sequence ID" value="OMO86615.1"/>
    <property type="molecule type" value="Genomic_DNA"/>
</dbReference>
<name>A0A1R3IVK8_9ROSI</name>
<feature type="region of interest" description="Disordered" evidence="1">
    <location>
        <begin position="1"/>
        <end position="21"/>
    </location>
</feature>
<reference evidence="3" key="1">
    <citation type="submission" date="2013-09" db="EMBL/GenBank/DDBJ databases">
        <title>Corchorus olitorius genome sequencing.</title>
        <authorList>
            <person name="Alam M."/>
            <person name="Haque M.S."/>
            <person name="Islam M.S."/>
            <person name="Emdad E.M."/>
            <person name="Islam M.M."/>
            <person name="Ahmed B."/>
            <person name="Halim A."/>
            <person name="Hossen Q.M.M."/>
            <person name="Hossain M.Z."/>
            <person name="Ahmed R."/>
            <person name="Khan M.M."/>
            <person name="Islam R."/>
            <person name="Rashid M.M."/>
            <person name="Khan S.A."/>
            <person name="Rahman M.S."/>
            <person name="Alam M."/>
            <person name="Yahiya A.S."/>
            <person name="Khan M.S."/>
            <person name="Azam M.S."/>
            <person name="Haque T."/>
            <person name="Lashkar M.Z.H."/>
            <person name="Akhand A.I."/>
            <person name="Morshed G."/>
            <person name="Roy S."/>
            <person name="Uddin K.S."/>
            <person name="Rabeya T."/>
            <person name="Hossain A.S."/>
            <person name="Chowdhury A."/>
            <person name="Snigdha A.R."/>
            <person name="Mortoza M.S."/>
            <person name="Matin S.A."/>
            <person name="Hoque S.M.E."/>
            <person name="Islam M.K."/>
            <person name="Roy D.K."/>
            <person name="Haider R."/>
            <person name="Moosa M.M."/>
            <person name="Elias S.M."/>
            <person name="Hasan A.M."/>
            <person name="Jahan S."/>
            <person name="Shafiuddin M."/>
            <person name="Mahmood N."/>
            <person name="Shommy N.S."/>
        </authorList>
    </citation>
    <scope>NUCLEOTIDE SEQUENCE [LARGE SCALE GENOMIC DNA]</scope>
    <source>
        <strain evidence="3">cv. O-4</strain>
    </source>
</reference>
<dbReference type="OrthoDB" id="10354921at2759"/>
<dbReference type="Proteomes" id="UP000187203">
    <property type="component" value="Unassembled WGS sequence"/>
</dbReference>